<reference evidence="3 4" key="1">
    <citation type="submission" date="2019-10" db="EMBL/GenBank/DDBJ databases">
        <title>Whole genome shotgun sequence of Acrocarpospora pleiomorpha NBRC 16267.</title>
        <authorList>
            <person name="Ichikawa N."/>
            <person name="Kimura A."/>
            <person name="Kitahashi Y."/>
            <person name="Komaki H."/>
            <person name="Oguchi A."/>
        </authorList>
    </citation>
    <scope>NUCLEOTIDE SEQUENCE [LARGE SCALE GENOMIC DNA]</scope>
    <source>
        <strain evidence="3 4">NBRC 16267</strain>
    </source>
</reference>
<dbReference type="InterPro" id="IPR000086">
    <property type="entry name" value="NUDIX_hydrolase_dom"/>
</dbReference>
<dbReference type="Gene3D" id="3.90.79.10">
    <property type="entry name" value="Nucleoside Triphosphate Pyrophosphohydrolase"/>
    <property type="match status" value="1"/>
</dbReference>
<name>A0A5M3XTL5_9ACTN</name>
<dbReference type="AlphaFoldDB" id="A0A5M3XTL5"/>
<comment type="caution">
    <text evidence="3">The sequence shown here is derived from an EMBL/GenBank/DDBJ whole genome shotgun (WGS) entry which is preliminary data.</text>
</comment>
<keyword evidence="4" id="KW-1185">Reference proteome</keyword>
<dbReference type="PROSITE" id="PS51462">
    <property type="entry name" value="NUDIX"/>
    <property type="match status" value="1"/>
</dbReference>
<dbReference type="InterPro" id="IPR015797">
    <property type="entry name" value="NUDIX_hydrolase-like_dom_sf"/>
</dbReference>
<accession>A0A5M3XTL5</accession>
<evidence type="ECO:0000256" key="1">
    <source>
        <dbReference type="SAM" id="MobiDB-lite"/>
    </source>
</evidence>
<dbReference type="EMBL" id="BLAF01000053">
    <property type="protein sequence ID" value="GES24575.1"/>
    <property type="molecule type" value="Genomic_DNA"/>
</dbReference>
<gene>
    <name evidence="3" type="ORF">Aple_074740</name>
</gene>
<dbReference type="SUPFAM" id="SSF55811">
    <property type="entry name" value="Nudix"/>
    <property type="match status" value="1"/>
</dbReference>
<feature type="region of interest" description="Disordered" evidence="1">
    <location>
        <begin position="88"/>
        <end position="109"/>
    </location>
</feature>
<protein>
    <recommendedName>
        <fullName evidence="2">Nudix hydrolase domain-containing protein</fullName>
    </recommendedName>
</protein>
<feature type="domain" description="Nudix hydrolase" evidence="2">
    <location>
        <begin position="64"/>
        <end position="213"/>
    </location>
</feature>
<evidence type="ECO:0000313" key="3">
    <source>
        <dbReference type="EMBL" id="GES24575.1"/>
    </source>
</evidence>
<dbReference type="Pfam" id="PF00293">
    <property type="entry name" value="NUDIX"/>
    <property type="match status" value="1"/>
</dbReference>
<dbReference type="CDD" id="cd02883">
    <property type="entry name" value="NUDIX_Hydrolase"/>
    <property type="match status" value="1"/>
</dbReference>
<evidence type="ECO:0000259" key="2">
    <source>
        <dbReference type="PROSITE" id="PS51462"/>
    </source>
</evidence>
<proteinExistence type="predicted"/>
<dbReference type="Proteomes" id="UP000377595">
    <property type="component" value="Unassembled WGS sequence"/>
</dbReference>
<organism evidence="3 4">
    <name type="scientific">Acrocarpospora pleiomorpha</name>
    <dbReference type="NCBI Taxonomy" id="90975"/>
    <lineage>
        <taxon>Bacteria</taxon>
        <taxon>Bacillati</taxon>
        <taxon>Actinomycetota</taxon>
        <taxon>Actinomycetes</taxon>
        <taxon>Streptosporangiales</taxon>
        <taxon>Streptosporangiaceae</taxon>
        <taxon>Acrocarpospora</taxon>
    </lineage>
</organism>
<sequence length="224" mass="24627">MPRDHQLARDRVWDEAVKANPGLFDGPVVACTGLDWDEPHSMVLHWAPVPYRHFALRWVPEAIALPPLFVAVVQPTDEGGLLVGRMSSSTATPDRWQLPGGSVEPPDDHHPLDETALRRHAARELVEETGIDTAPEDLTLLVVTRGEHGSIGILFRAPPQPAPVLRERFAALLSAEAALGRDPELREIAFVRFPAELANLSGPQVDYLNPLVRRYVTGMEGDLG</sequence>
<evidence type="ECO:0000313" key="4">
    <source>
        <dbReference type="Proteomes" id="UP000377595"/>
    </source>
</evidence>